<dbReference type="RefSeq" id="WP_204069548.1">
    <property type="nucleotide sequence ID" value="NZ_BOOJ01000087.1"/>
</dbReference>
<sequence>MMREDVVPTAVESPRRGRAPWHLWVFGLFMLALYIGGARDYVLTLTLNPDYLAAQGYGEPQIGYFTDYPFGLGVLWTLNVVGGVVSAAASLLRSRWAVPLALTTALAQLLLLILTFAFRDRWDILGPSMSLFDIGVGVLSFAFWWYCRAMLSRAVLR</sequence>
<keyword evidence="1" id="KW-1133">Transmembrane helix</keyword>
<comment type="caution">
    <text evidence="2">The sequence shown here is derived from an EMBL/GenBank/DDBJ whole genome shotgun (WGS) entry which is preliminary data.</text>
</comment>
<evidence type="ECO:0000313" key="2">
    <source>
        <dbReference type="EMBL" id="GIH97562.1"/>
    </source>
</evidence>
<reference evidence="2 3" key="1">
    <citation type="submission" date="2021-01" db="EMBL/GenBank/DDBJ databases">
        <title>Whole genome shotgun sequence of Planobispora siamensis NBRC 107568.</title>
        <authorList>
            <person name="Komaki H."/>
            <person name="Tamura T."/>
        </authorList>
    </citation>
    <scope>NUCLEOTIDE SEQUENCE [LARGE SCALE GENOMIC DNA]</scope>
    <source>
        <strain evidence="2 3">NBRC 107568</strain>
    </source>
</reference>
<name>A0A8J3WR07_9ACTN</name>
<keyword evidence="1" id="KW-0472">Membrane</keyword>
<proteinExistence type="predicted"/>
<keyword evidence="3" id="KW-1185">Reference proteome</keyword>
<protein>
    <recommendedName>
        <fullName evidence="4">Sugar transporter</fullName>
    </recommendedName>
</protein>
<gene>
    <name evidence="2" type="ORF">Psi01_81920</name>
</gene>
<evidence type="ECO:0000256" key="1">
    <source>
        <dbReference type="SAM" id="Phobius"/>
    </source>
</evidence>
<accession>A0A8J3WR07</accession>
<organism evidence="2 3">
    <name type="scientific">Planobispora siamensis</name>
    <dbReference type="NCBI Taxonomy" id="936338"/>
    <lineage>
        <taxon>Bacteria</taxon>
        <taxon>Bacillati</taxon>
        <taxon>Actinomycetota</taxon>
        <taxon>Actinomycetes</taxon>
        <taxon>Streptosporangiales</taxon>
        <taxon>Streptosporangiaceae</taxon>
        <taxon>Planobispora</taxon>
    </lineage>
</organism>
<feature type="transmembrane region" description="Helical" evidence="1">
    <location>
        <begin position="21"/>
        <end position="38"/>
    </location>
</feature>
<dbReference type="EMBL" id="BOOJ01000087">
    <property type="protein sequence ID" value="GIH97562.1"/>
    <property type="molecule type" value="Genomic_DNA"/>
</dbReference>
<feature type="transmembrane region" description="Helical" evidence="1">
    <location>
        <begin position="68"/>
        <end position="89"/>
    </location>
</feature>
<feature type="transmembrane region" description="Helical" evidence="1">
    <location>
        <begin position="124"/>
        <end position="147"/>
    </location>
</feature>
<evidence type="ECO:0000313" key="3">
    <source>
        <dbReference type="Proteomes" id="UP000619788"/>
    </source>
</evidence>
<dbReference type="Proteomes" id="UP000619788">
    <property type="component" value="Unassembled WGS sequence"/>
</dbReference>
<feature type="transmembrane region" description="Helical" evidence="1">
    <location>
        <begin position="96"/>
        <end position="118"/>
    </location>
</feature>
<dbReference type="AlphaFoldDB" id="A0A8J3WR07"/>
<evidence type="ECO:0008006" key="4">
    <source>
        <dbReference type="Google" id="ProtNLM"/>
    </source>
</evidence>
<keyword evidence="1" id="KW-0812">Transmembrane</keyword>